<organism evidence="2 3">
    <name type="scientific">Leptospira interrogans serovar Canicola</name>
    <dbReference type="NCBI Taxonomy" id="211880"/>
    <lineage>
        <taxon>Bacteria</taxon>
        <taxon>Pseudomonadati</taxon>
        <taxon>Spirochaetota</taxon>
        <taxon>Spirochaetia</taxon>
        <taxon>Leptospirales</taxon>
        <taxon>Leptospiraceae</taxon>
        <taxon>Leptospira</taxon>
    </lineage>
</organism>
<keyword evidence="2" id="KW-0614">Plasmid</keyword>
<feature type="region of interest" description="Disordered" evidence="1">
    <location>
        <begin position="120"/>
        <end position="155"/>
    </location>
</feature>
<accession>A0AAQ0B0E1</accession>
<sequence>MSNDNVIRIFRTNKKETFYKTINTEFFFVPTLSLEAKGLLGICLSRPDDWAIHFGEMARHSSNGETSHRSAWKDLERHGYFHRNRYRNAAGQFIHEYNAYEHPSLNPHFSGIVEIPKKRNNPDVKITSGPENAQNSRRDFPHVESHEWKPTPGNPPVENQTLLNINQPSIDLPNTEKLSTNEPSTKKEKEISFSETITFVNVYEKTKELLASRNIEYVHTVGKETSALNWFMTSGLSADKIIEVVSNLIRIKESKEFKDDLKFWKPIPITIASAKSYYEKIQSTIVALKLPSSERPTQTNHQPDFEYFEDYIQAQKISSTTKQFILSAKSPEEYYDPNSTNPKITYAKSFYETFKKSKQDKGEPCKFKRPTAA</sequence>
<name>A0AAQ0B0E1_LEPIR</name>
<evidence type="ECO:0000313" key="3">
    <source>
        <dbReference type="Proteomes" id="UP000663124"/>
    </source>
</evidence>
<dbReference type="AlphaFoldDB" id="A0AAQ0B0E1"/>
<feature type="compositionally biased region" description="Basic and acidic residues" evidence="1">
    <location>
        <begin position="136"/>
        <end position="149"/>
    </location>
</feature>
<reference evidence="2" key="1">
    <citation type="submission" date="2019-09" db="EMBL/GenBank/DDBJ databases">
        <title>Comparative Genomics of Leptospira interrogans Reveals Genome Plasticity - A Common Adaptive Strategy for Survival in Various Hosts.</title>
        <authorList>
            <person name="Ramli S.R."/>
            <person name="Bunk B."/>
            <person name="Goris M."/>
            <person name="Bhuju S."/>
            <person name="Jarek M."/>
            <person name="Sproer C."/>
            <person name="Mustakim S."/>
            <person name="Strommenger B."/>
            <person name="Pessler F."/>
        </authorList>
    </citation>
    <scope>NUCLEOTIDE SEQUENCE</scope>
    <source>
        <strain evidence="2">782</strain>
        <plasmid evidence="2">p5</plasmid>
    </source>
</reference>
<evidence type="ECO:0000313" key="2">
    <source>
        <dbReference type="EMBL" id="QOI45126.1"/>
    </source>
</evidence>
<proteinExistence type="predicted"/>
<dbReference type="Proteomes" id="UP000663124">
    <property type="component" value="Plasmid p5"/>
</dbReference>
<gene>
    <name evidence="2" type="ORF">Lepto782_23395</name>
</gene>
<dbReference type="EMBL" id="CP043889">
    <property type="protein sequence ID" value="QOI45126.1"/>
    <property type="molecule type" value="Genomic_DNA"/>
</dbReference>
<geneLocation type="plasmid" evidence="2 3">
    <name>p5</name>
</geneLocation>
<evidence type="ECO:0000256" key="1">
    <source>
        <dbReference type="SAM" id="MobiDB-lite"/>
    </source>
</evidence>
<protein>
    <recommendedName>
        <fullName evidence="4">DNA-binding helix-turn-helix protein</fullName>
    </recommendedName>
</protein>
<evidence type="ECO:0008006" key="4">
    <source>
        <dbReference type="Google" id="ProtNLM"/>
    </source>
</evidence>
<dbReference type="RefSeq" id="WP_192505783.1">
    <property type="nucleotide sequence ID" value="NZ_CP043889.1"/>
</dbReference>